<reference evidence="2 3" key="1">
    <citation type="journal article" date="2007" name="Nature">
        <title>Evolution of genes and genomes on the Drosophila phylogeny.</title>
        <authorList>
            <consortium name="Drosophila 12 Genomes Consortium"/>
            <person name="Clark A.G."/>
            <person name="Eisen M.B."/>
            <person name="Smith D.R."/>
            <person name="Bergman C.M."/>
            <person name="Oliver B."/>
            <person name="Markow T.A."/>
            <person name="Kaufman T.C."/>
            <person name="Kellis M."/>
            <person name="Gelbart W."/>
            <person name="Iyer V.N."/>
            <person name="Pollard D.A."/>
            <person name="Sackton T.B."/>
            <person name="Larracuente A.M."/>
            <person name="Singh N.D."/>
            <person name="Abad J.P."/>
            <person name="Abt D.N."/>
            <person name="Adryan B."/>
            <person name="Aguade M."/>
            <person name="Akashi H."/>
            <person name="Anderson W.W."/>
            <person name="Aquadro C.F."/>
            <person name="Ardell D.H."/>
            <person name="Arguello R."/>
            <person name="Artieri C.G."/>
            <person name="Barbash D.A."/>
            <person name="Barker D."/>
            <person name="Barsanti P."/>
            <person name="Batterham P."/>
            <person name="Batzoglou S."/>
            <person name="Begun D."/>
            <person name="Bhutkar A."/>
            <person name="Blanco E."/>
            <person name="Bosak S.A."/>
            <person name="Bradley R.K."/>
            <person name="Brand A.D."/>
            <person name="Brent M.R."/>
            <person name="Brooks A.N."/>
            <person name="Brown R.H."/>
            <person name="Butlin R.K."/>
            <person name="Caggese C."/>
            <person name="Calvi B.R."/>
            <person name="Bernardo de Carvalho A."/>
            <person name="Caspi A."/>
            <person name="Castrezana S."/>
            <person name="Celniker S.E."/>
            <person name="Chang J.L."/>
            <person name="Chapple C."/>
            <person name="Chatterji S."/>
            <person name="Chinwalla A."/>
            <person name="Civetta A."/>
            <person name="Clifton S.W."/>
            <person name="Comeron J.M."/>
            <person name="Costello J.C."/>
            <person name="Coyne J.A."/>
            <person name="Daub J."/>
            <person name="David R.G."/>
            <person name="Delcher A.L."/>
            <person name="Delehaunty K."/>
            <person name="Do C.B."/>
            <person name="Ebling H."/>
            <person name="Edwards K."/>
            <person name="Eickbush T."/>
            <person name="Evans J.D."/>
            <person name="Filipski A."/>
            <person name="Findeiss S."/>
            <person name="Freyhult E."/>
            <person name="Fulton L."/>
            <person name="Fulton R."/>
            <person name="Garcia A.C."/>
            <person name="Gardiner A."/>
            <person name="Garfield D.A."/>
            <person name="Garvin B.E."/>
            <person name="Gibson G."/>
            <person name="Gilbert D."/>
            <person name="Gnerre S."/>
            <person name="Godfrey J."/>
            <person name="Good R."/>
            <person name="Gotea V."/>
            <person name="Gravely B."/>
            <person name="Greenberg A.J."/>
            <person name="Griffiths-Jones S."/>
            <person name="Gross S."/>
            <person name="Guigo R."/>
            <person name="Gustafson E.A."/>
            <person name="Haerty W."/>
            <person name="Hahn M.W."/>
            <person name="Halligan D.L."/>
            <person name="Halpern A.L."/>
            <person name="Halter G.M."/>
            <person name="Han M.V."/>
            <person name="Heger A."/>
            <person name="Hillier L."/>
            <person name="Hinrichs A.S."/>
            <person name="Holmes I."/>
            <person name="Hoskins R.A."/>
            <person name="Hubisz M.J."/>
            <person name="Hultmark D."/>
            <person name="Huntley M.A."/>
            <person name="Jaffe D.B."/>
            <person name="Jagadeeshan S."/>
            <person name="Jeck W.R."/>
            <person name="Johnson J."/>
            <person name="Jones C.D."/>
            <person name="Jordan W.C."/>
            <person name="Karpen G.H."/>
            <person name="Kataoka E."/>
            <person name="Keightley P.D."/>
            <person name="Kheradpour P."/>
            <person name="Kirkness E.F."/>
            <person name="Koerich L.B."/>
            <person name="Kristiansen K."/>
            <person name="Kudrna D."/>
            <person name="Kulathinal R.J."/>
            <person name="Kumar S."/>
            <person name="Kwok R."/>
            <person name="Lander E."/>
            <person name="Langley C.H."/>
            <person name="Lapoint R."/>
            <person name="Lazzaro B.P."/>
            <person name="Lee S.J."/>
            <person name="Levesque L."/>
            <person name="Li R."/>
            <person name="Lin C.F."/>
            <person name="Lin M.F."/>
            <person name="Lindblad-Toh K."/>
            <person name="Llopart A."/>
            <person name="Long M."/>
            <person name="Low L."/>
            <person name="Lozovsky E."/>
            <person name="Lu J."/>
            <person name="Luo M."/>
            <person name="Machado C.A."/>
            <person name="Makalowski W."/>
            <person name="Marzo M."/>
            <person name="Matsuda M."/>
            <person name="Matzkin L."/>
            <person name="McAllister B."/>
            <person name="McBride C.S."/>
            <person name="McKernan B."/>
            <person name="McKernan K."/>
            <person name="Mendez-Lago M."/>
            <person name="Minx P."/>
            <person name="Mollenhauer M.U."/>
            <person name="Montooth K."/>
            <person name="Mount S.M."/>
            <person name="Mu X."/>
            <person name="Myers E."/>
            <person name="Negre B."/>
            <person name="Newfeld S."/>
            <person name="Nielsen R."/>
            <person name="Noor M.A."/>
            <person name="O'Grady P."/>
            <person name="Pachter L."/>
            <person name="Papaceit M."/>
            <person name="Parisi M.J."/>
            <person name="Parisi M."/>
            <person name="Parts L."/>
            <person name="Pedersen J.S."/>
            <person name="Pesole G."/>
            <person name="Phillippy A.M."/>
            <person name="Ponting C.P."/>
            <person name="Pop M."/>
            <person name="Porcelli D."/>
            <person name="Powell J.R."/>
            <person name="Prohaska S."/>
            <person name="Pruitt K."/>
            <person name="Puig M."/>
            <person name="Quesneville H."/>
            <person name="Ram K.R."/>
            <person name="Rand D."/>
            <person name="Rasmussen M.D."/>
            <person name="Reed L.K."/>
            <person name="Reenan R."/>
            <person name="Reily A."/>
            <person name="Remington K.A."/>
            <person name="Rieger T.T."/>
            <person name="Ritchie M.G."/>
            <person name="Robin C."/>
            <person name="Rogers Y.H."/>
            <person name="Rohde C."/>
            <person name="Rozas J."/>
            <person name="Rubenfield M.J."/>
            <person name="Ruiz A."/>
            <person name="Russo S."/>
            <person name="Salzberg S.L."/>
            <person name="Sanchez-Gracia A."/>
            <person name="Saranga D.J."/>
            <person name="Sato H."/>
            <person name="Schaeffer S.W."/>
            <person name="Schatz M.C."/>
            <person name="Schlenke T."/>
            <person name="Schwartz R."/>
            <person name="Segarra C."/>
            <person name="Singh R.S."/>
            <person name="Sirot L."/>
            <person name="Sirota M."/>
            <person name="Sisneros N.B."/>
            <person name="Smith C.D."/>
            <person name="Smith T.F."/>
            <person name="Spieth J."/>
            <person name="Stage D.E."/>
            <person name="Stark A."/>
            <person name="Stephan W."/>
            <person name="Strausberg R.L."/>
            <person name="Strempel S."/>
            <person name="Sturgill D."/>
            <person name="Sutton G."/>
            <person name="Sutton G.G."/>
            <person name="Tao W."/>
            <person name="Teichmann S."/>
            <person name="Tobari Y.N."/>
            <person name="Tomimura Y."/>
            <person name="Tsolas J.M."/>
            <person name="Valente V.L."/>
            <person name="Venter E."/>
            <person name="Venter J.C."/>
            <person name="Vicario S."/>
            <person name="Vieira F.G."/>
            <person name="Vilella A.J."/>
            <person name="Villasante A."/>
            <person name="Walenz B."/>
            <person name="Wang J."/>
            <person name="Wasserman M."/>
            <person name="Watts T."/>
            <person name="Wilson D."/>
            <person name="Wilson R.K."/>
            <person name="Wing R.A."/>
            <person name="Wolfner M.F."/>
            <person name="Wong A."/>
            <person name="Wong G.K."/>
            <person name="Wu C.I."/>
            <person name="Wu G."/>
            <person name="Yamamoto D."/>
            <person name="Yang H.P."/>
            <person name="Yang S.P."/>
            <person name="Yorke J.A."/>
            <person name="Yoshida K."/>
            <person name="Zdobnov E."/>
            <person name="Zhang P."/>
            <person name="Zhang Y."/>
            <person name="Zimin A.V."/>
            <person name="Baldwin J."/>
            <person name="Abdouelleil A."/>
            <person name="Abdulkadir J."/>
            <person name="Abebe A."/>
            <person name="Abera B."/>
            <person name="Abreu J."/>
            <person name="Acer S.C."/>
            <person name="Aftuck L."/>
            <person name="Alexander A."/>
            <person name="An P."/>
            <person name="Anderson E."/>
            <person name="Anderson S."/>
            <person name="Arachi H."/>
            <person name="Azer M."/>
            <person name="Bachantsang P."/>
            <person name="Barry A."/>
            <person name="Bayul T."/>
            <person name="Berlin A."/>
            <person name="Bessette D."/>
            <person name="Bloom T."/>
            <person name="Blye J."/>
            <person name="Boguslavskiy L."/>
            <person name="Bonnet C."/>
            <person name="Boukhgalter B."/>
            <person name="Bourzgui I."/>
            <person name="Brown A."/>
            <person name="Cahill P."/>
            <person name="Channer S."/>
            <person name="Cheshatsang Y."/>
            <person name="Chuda L."/>
            <person name="Citroen M."/>
            <person name="Collymore A."/>
            <person name="Cooke P."/>
            <person name="Costello M."/>
            <person name="D'Aco K."/>
            <person name="Daza R."/>
            <person name="De Haan G."/>
            <person name="DeGray S."/>
            <person name="DeMaso C."/>
            <person name="Dhargay N."/>
            <person name="Dooley K."/>
            <person name="Dooley E."/>
            <person name="Doricent M."/>
            <person name="Dorje P."/>
            <person name="Dorjee K."/>
            <person name="Dupes A."/>
            <person name="Elong R."/>
            <person name="Falk J."/>
            <person name="Farina A."/>
            <person name="Faro S."/>
            <person name="Ferguson D."/>
            <person name="Fisher S."/>
            <person name="Foley C.D."/>
            <person name="Franke A."/>
            <person name="Friedrich D."/>
            <person name="Gadbois L."/>
            <person name="Gearin G."/>
            <person name="Gearin C.R."/>
            <person name="Giannoukos G."/>
            <person name="Goode T."/>
            <person name="Graham J."/>
            <person name="Grandbois E."/>
            <person name="Grewal S."/>
            <person name="Gyaltsen K."/>
            <person name="Hafez N."/>
            <person name="Hagos B."/>
            <person name="Hall J."/>
            <person name="Henson C."/>
            <person name="Hollinger A."/>
            <person name="Honan T."/>
            <person name="Huard M.D."/>
            <person name="Hughes L."/>
            <person name="Hurhula B."/>
            <person name="Husby M.E."/>
            <person name="Kamat A."/>
            <person name="Kanga B."/>
            <person name="Kashin S."/>
            <person name="Khazanovich D."/>
            <person name="Kisner P."/>
            <person name="Lance K."/>
            <person name="Lara M."/>
            <person name="Lee W."/>
            <person name="Lennon N."/>
            <person name="Letendre F."/>
            <person name="LeVine R."/>
            <person name="Lipovsky A."/>
            <person name="Liu X."/>
            <person name="Liu J."/>
            <person name="Liu S."/>
            <person name="Lokyitsang T."/>
            <person name="Lokyitsang Y."/>
            <person name="Lubonja R."/>
            <person name="Lui A."/>
            <person name="MacDonald P."/>
            <person name="Magnisalis V."/>
            <person name="Maru K."/>
            <person name="Matthews C."/>
            <person name="McCusker W."/>
            <person name="McDonough S."/>
            <person name="Mehta T."/>
            <person name="Meldrim J."/>
            <person name="Meneus L."/>
            <person name="Mihai O."/>
            <person name="Mihalev A."/>
            <person name="Mihova T."/>
            <person name="Mittelman R."/>
            <person name="Mlenga V."/>
            <person name="Montmayeur A."/>
            <person name="Mulrain L."/>
            <person name="Navidi A."/>
            <person name="Naylor J."/>
            <person name="Negash T."/>
            <person name="Nguyen T."/>
            <person name="Nguyen N."/>
            <person name="Nicol R."/>
            <person name="Norbu C."/>
            <person name="Norbu N."/>
            <person name="Novod N."/>
            <person name="O'Neill B."/>
            <person name="Osman S."/>
            <person name="Markiewicz E."/>
            <person name="Oyono O.L."/>
            <person name="Patti C."/>
            <person name="Phunkhang P."/>
            <person name="Pierre F."/>
            <person name="Priest M."/>
            <person name="Raghuraman S."/>
            <person name="Rege F."/>
            <person name="Reyes R."/>
            <person name="Rise C."/>
            <person name="Rogov P."/>
            <person name="Ross K."/>
            <person name="Ryan E."/>
            <person name="Settipalli S."/>
            <person name="Shea T."/>
            <person name="Sherpa N."/>
            <person name="Shi L."/>
            <person name="Shih D."/>
            <person name="Sparrow T."/>
            <person name="Spaulding J."/>
            <person name="Stalker J."/>
            <person name="Stange-Thomann N."/>
            <person name="Stavropoulos S."/>
            <person name="Stone C."/>
            <person name="Strader C."/>
            <person name="Tesfaye S."/>
            <person name="Thomson T."/>
            <person name="Thoulutsang Y."/>
            <person name="Thoulutsang D."/>
            <person name="Topham K."/>
            <person name="Topping I."/>
            <person name="Tsamla T."/>
            <person name="Vassiliev H."/>
            <person name="Vo A."/>
            <person name="Wangchuk T."/>
            <person name="Wangdi T."/>
            <person name="Weiand M."/>
            <person name="Wilkinson J."/>
            <person name="Wilson A."/>
            <person name="Yadav S."/>
            <person name="Young G."/>
            <person name="Yu Q."/>
            <person name="Zembek L."/>
            <person name="Zhong D."/>
            <person name="Zimmer A."/>
            <person name="Zwirko Z."/>
            <person name="Jaffe D.B."/>
            <person name="Alvarez P."/>
            <person name="Brockman W."/>
            <person name="Butler J."/>
            <person name="Chin C."/>
            <person name="Gnerre S."/>
            <person name="Grabherr M."/>
            <person name="Kleber M."/>
            <person name="Mauceli E."/>
            <person name="MacCallum I."/>
        </authorList>
    </citation>
    <scope>NUCLEOTIDE SEQUENCE [LARGE SCALE GENOMIC DNA]</scope>
    <source>
        <strain evidence="3">Tucson 15010-1051.87</strain>
    </source>
</reference>
<feature type="region of interest" description="Disordered" evidence="1">
    <location>
        <begin position="82"/>
        <end position="118"/>
    </location>
</feature>
<evidence type="ECO:0000313" key="3">
    <source>
        <dbReference type="Proteomes" id="UP000008792"/>
    </source>
</evidence>
<protein>
    <submittedName>
        <fullName evidence="2">Uncharacterized protein</fullName>
    </submittedName>
</protein>
<feature type="compositionally biased region" description="Polar residues" evidence="1">
    <location>
        <begin position="94"/>
        <end position="108"/>
    </location>
</feature>
<evidence type="ECO:0000313" key="2">
    <source>
        <dbReference type="EMBL" id="KRF81405.1"/>
    </source>
</evidence>
<sequence>MAQVQQIQIVQHCECYHRRRLIGATLGWLWGPCRRCRLIMNGNVVLVPTTGVVTVSPGKTSMRVTPAVVSSNTQYMAMPQQVVDPPPAYAPPEQTASNWQVTKQSNLSDPPPKYSEKC</sequence>
<dbReference type="InParanoid" id="A0A0Q9W9I2"/>
<gene>
    <name evidence="2" type="primary">Dvir\GJ25755</name>
    <name evidence="2" type="ORF">Dvir_GJ25755</name>
</gene>
<organism evidence="2 3">
    <name type="scientific">Drosophila virilis</name>
    <name type="common">Fruit fly</name>
    <dbReference type="NCBI Taxonomy" id="7244"/>
    <lineage>
        <taxon>Eukaryota</taxon>
        <taxon>Metazoa</taxon>
        <taxon>Ecdysozoa</taxon>
        <taxon>Arthropoda</taxon>
        <taxon>Hexapoda</taxon>
        <taxon>Insecta</taxon>
        <taxon>Pterygota</taxon>
        <taxon>Neoptera</taxon>
        <taxon>Endopterygota</taxon>
        <taxon>Diptera</taxon>
        <taxon>Brachycera</taxon>
        <taxon>Muscomorpha</taxon>
        <taxon>Ephydroidea</taxon>
        <taxon>Drosophilidae</taxon>
        <taxon>Drosophila</taxon>
    </lineage>
</organism>
<dbReference type="AlphaFoldDB" id="A0A0Q9W9I2"/>
<keyword evidence="3" id="KW-1185">Reference proteome</keyword>
<evidence type="ECO:0000256" key="1">
    <source>
        <dbReference type="SAM" id="MobiDB-lite"/>
    </source>
</evidence>
<dbReference type="Proteomes" id="UP000008792">
    <property type="component" value="Unassembled WGS sequence"/>
</dbReference>
<proteinExistence type="predicted"/>
<accession>A0A0Q9W9I2</accession>
<name>A0A0Q9W9I2_DROVI</name>
<feature type="compositionally biased region" description="Pro residues" evidence="1">
    <location>
        <begin position="109"/>
        <end position="118"/>
    </location>
</feature>
<dbReference type="EMBL" id="CH940649">
    <property type="protein sequence ID" value="KRF81405.1"/>
    <property type="molecule type" value="Genomic_DNA"/>
</dbReference>